<keyword evidence="12" id="KW-1185">Reference proteome</keyword>
<dbReference type="SUPFAM" id="SSF56672">
    <property type="entry name" value="DNA/RNA polymerases"/>
    <property type="match status" value="1"/>
</dbReference>
<dbReference type="InterPro" id="IPR000123">
    <property type="entry name" value="Reverse_transcriptase_msDNA"/>
</dbReference>
<name>A0A2A9CVU4_9MICO</name>
<dbReference type="EC" id="2.7.7.49" evidence="1"/>
<keyword evidence="5" id="KW-0460">Magnesium</keyword>
<dbReference type="InterPro" id="IPR043502">
    <property type="entry name" value="DNA/RNA_pol_sf"/>
</dbReference>
<dbReference type="CDD" id="cd03487">
    <property type="entry name" value="RT_Bac_retron_II"/>
    <property type="match status" value="1"/>
</dbReference>
<comment type="catalytic activity">
    <reaction evidence="9">
        <text>DNA(n) + a 2'-deoxyribonucleoside 5'-triphosphate = DNA(n+1) + diphosphate</text>
        <dbReference type="Rhea" id="RHEA:22508"/>
        <dbReference type="Rhea" id="RHEA-COMP:17339"/>
        <dbReference type="Rhea" id="RHEA-COMP:17340"/>
        <dbReference type="ChEBI" id="CHEBI:33019"/>
        <dbReference type="ChEBI" id="CHEBI:61560"/>
        <dbReference type="ChEBI" id="CHEBI:173112"/>
        <dbReference type="EC" id="2.7.7.49"/>
    </reaction>
</comment>
<dbReference type="GO" id="GO:0003964">
    <property type="term" value="F:RNA-directed DNA polymerase activity"/>
    <property type="evidence" value="ECO:0007669"/>
    <property type="project" value="UniProtKB-KW"/>
</dbReference>
<keyword evidence="6 11" id="KW-0695">RNA-directed DNA polymerase</keyword>
<evidence type="ECO:0000259" key="10">
    <source>
        <dbReference type="PROSITE" id="PS50878"/>
    </source>
</evidence>
<proteinExistence type="inferred from homology"/>
<gene>
    <name evidence="11" type="ORF">ATL40_0071</name>
</gene>
<dbReference type="PANTHER" id="PTHR34047:SF7">
    <property type="entry name" value="RNA-DIRECTED DNA POLYMERASE"/>
    <property type="match status" value="1"/>
</dbReference>
<evidence type="ECO:0000256" key="5">
    <source>
        <dbReference type="ARBA" id="ARBA00022842"/>
    </source>
</evidence>
<dbReference type="AlphaFoldDB" id="A0A2A9CVU4"/>
<accession>A0A2A9CVU4</accession>
<keyword evidence="7" id="KW-0051">Antiviral defense</keyword>
<evidence type="ECO:0000256" key="9">
    <source>
        <dbReference type="ARBA" id="ARBA00048173"/>
    </source>
</evidence>
<sequence length="362" mass="41421">MWLADPRDFLLGLKLARLLGDAGLGAERTRAIIRREVDPYRVLTVPRIRAAAREIRKPDADLMAFQRALLAEWTPGHVAHPRAFAYARGRSIVDCARLHLGAELVVRLDISNFFHSITERHVFRALPGPHSRNSFDAAQITRLVTAPSTSPLSWNQRRTGAIQLCNPRQCRCWPLRCEKVRANYFGHAPEGFLPQGAPTSGLLSNLVMREFDQRMYEWAEANRWVYSRYSDDMHFSSRRPRAHTDTDRLVTHVRRELGRLGMHLNDKKTTVARRGARRQVLGLLVDGHHLRLTREYKRELELHTRGVSEFGLEPHAHHWGFENAGALVTHVNGRLAHATHAEPDWGVPARERWLAATTHYSV</sequence>
<dbReference type="PROSITE" id="PS50878">
    <property type="entry name" value="RT_POL"/>
    <property type="match status" value="1"/>
</dbReference>
<organism evidence="11 12">
    <name type="scientific">Serinibacter salmoneus</name>
    <dbReference type="NCBI Taxonomy" id="556530"/>
    <lineage>
        <taxon>Bacteria</taxon>
        <taxon>Bacillati</taxon>
        <taxon>Actinomycetota</taxon>
        <taxon>Actinomycetes</taxon>
        <taxon>Micrococcales</taxon>
        <taxon>Beutenbergiaceae</taxon>
        <taxon>Serinibacter</taxon>
    </lineage>
</organism>
<dbReference type="InterPro" id="IPR000477">
    <property type="entry name" value="RT_dom"/>
</dbReference>
<dbReference type="InterPro" id="IPR051083">
    <property type="entry name" value="GrpII_Intron_Splice-Mob/Def"/>
</dbReference>
<evidence type="ECO:0000256" key="8">
    <source>
        <dbReference type="ARBA" id="ARBA00034120"/>
    </source>
</evidence>
<evidence type="ECO:0000313" key="12">
    <source>
        <dbReference type="Proteomes" id="UP000224915"/>
    </source>
</evidence>
<evidence type="ECO:0000256" key="7">
    <source>
        <dbReference type="ARBA" id="ARBA00023118"/>
    </source>
</evidence>
<evidence type="ECO:0000256" key="4">
    <source>
        <dbReference type="ARBA" id="ARBA00022723"/>
    </source>
</evidence>
<dbReference type="GO" id="GO:0051607">
    <property type="term" value="P:defense response to virus"/>
    <property type="evidence" value="ECO:0007669"/>
    <property type="project" value="UniProtKB-KW"/>
</dbReference>
<keyword evidence="4" id="KW-0479">Metal-binding</keyword>
<dbReference type="PRINTS" id="PR00866">
    <property type="entry name" value="RNADNAPOLMS"/>
</dbReference>
<dbReference type="EMBL" id="PDJD01000001">
    <property type="protein sequence ID" value="PFG18533.1"/>
    <property type="molecule type" value="Genomic_DNA"/>
</dbReference>
<evidence type="ECO:0000256" key="1">
    <source>
        <dbReference type="ARBA" id="ARBA00012493"/>
    </source>
</evidence>
<keyword evidence="3" id="KW-0548">Nucleotidyltransferase</keyword>
<protein>
    <recommendedName>
        <fullName evidence="1">RNA-directed DNA polymerase</fullName>
        <ecNumber evidence="1">2.7.7.49</ecNumber>
    </recommendedName>
</protein>
<dbReference type="PANTHER" id="PTHR34047">
    <property type="entry name" value="NUCLEAR INTRON MATURASE 1, MITOCHONDRIAL-RELATED"/>
    <property type="match status" value="1"/>
</dbReference>
<evidence type="ECO:0000313" key="11">
    <source>
        <dbReference type="EMBL" id="PFG18533.1"/>
    </source>
</evidence>
<dbReference type="GO" id="GO:0003723">
    <property type="term" value="F:RNA binding"/>
    <property type="evidence" value="ECO:0007669"/>
    <property type="project" value="InterPro"/>
</dbReference>
<feature type="domain" description="Reverse transcriptase" evidence="10">
    <location>
        <begin position="26"/>
        <end position="285"/>
    </location>
</feature>
<comment type="caution">
    <text evidence="11">The sequence shown here is derived from an EMBL/GenBank/DDBJ whole genome shotgun (WGS) entry which is preliminary data.</text>
</comment>
<evidence type="ECO:0000256" key="6">
    <source>
        <dbReference type="ARBA" id="ARBA00022918"/>
    </source>
</evidence>
<dbReference type="Proteomes" id="UP000224915">
    <property type="component" value="Unassembled WGS sequence"/>
</dbReference>
<reference evidence="11 12" key="1">
    <citation type="submission" date="2017-10" db="EMBL/GenBank/DDBJ databases">
        <title>Sequencing the genomes of 1000 actinobacteria strains.</title>
        <authorList>
            <person name="Klenk H.-P."/>
        </authorList>
    </citation>
    <scope>NUCLEOTIDE SEQUENCE [LARGE SCALE GENOMIC DNA]</scope>
    <source>
        <strain evidence="11 12">DSM 21801</strain>
    </source>
</reference>
<dbReference type="GO" id="GO:0046872">
    <property type="term" value="F:metal ion binding"/>
    <property type="evidence" value="ECO:0007669"/>
    <property type="project" value="UniProtKB-KW"/>
</dbReference>
<keyword evidence="2" id="KW-0808">Transferase</keyword>
<comment type="similarity">
    <text evidence="8">Belongs to the bacterial reverse transcriptase family.</text>
</comment>
<evidence type="ECO:0000256" key="3">
    <source>
        <dbReference type="ARBA" id="ARBA00022695"/>
    </source>
</evidence>
<evidence type="ECO:0000256" key="2">
    <source>
        <dbReference type="ARBA" id="ARBA00022679"/>
    </source>
</evidence>
<dbReference type="Pfam" id="PF00078">
    <property type="entry name" value="RVT_1"/>
    <property type="match status" value="1"/>
</dbReference>